<reference evidence="2" key="1">
    <citation type="journal article" date="2019" name="Int. J. Syst. Evol. Microbiol.">
        <title>The Global Catalogue of Microorganisms (GCM) 10K type strain sequencing project: providing services to taxonomists for standard genome sequencing and annotation.</title>
        <authorList>
            <consortium name="The Broad Institute Genomics Platform"/>
            <consortium name="The Broad Institute Genome Sequencing Center for Infectious Disease"/>
            <person name="Wu L."/>
            <person name="Ma J."/>
        </authorList>
    </citation>
    <scope>NUCLEOTIDE SEQUENCE [LARGE SCALE GENOMIC DNA]</scope>
    <source>
        <strain evidence="2">CCUG 49679</strain>
    </source>
</reference>
<proteinExistence type="predicted"/>
<gene>
    <name evidence="1" type="ORF">ACFPVY_04055</name>
</gene>
<name>A0ABW1PLD5_9FLAO</name>
<evidence type="ECO:0000313" key="2">
    <source>
        <dbReference type="Proteomes" id="UP001596287"/>
    </source>
</evidence>
<dbReference type="RefSeq" id="WP_379790484.1">
    <property type="nucleotide sequence ID" value="NZ_JBHSQB010000004.1"/>
</dbReference>
<accession>A0ABW1PLD5</accession>
<dbReference type="EMBL" id="JBHSQB010000004">
    <property type="protein sequence ID" value="MFC6095810.1"/>
    <property type="molecule type" value="Genomic_DNA"/>
</dbReference>
<keyword evidence="2" id="KW-1185">Reference proteome</keyword>
<sequence>MTILDVDFGLDLTIDSTLITCDSDVITVDMTLYDNLFFLAVVPRYYASTVTAKIREMITNEVQEFELDAITQRGILHVSMGDFQPIADTRYEITLSGPGGIIWFGAGMHTTKDVQDYQLNTSTQNKVKF</sequence>
<protein>
    <submittedName>
        <fullName evidence="1">Uncharacterized protein</fullName>
    </submittedName>
</protein>
<dbReference type="Proteomes" id="UP001596287">
    <property type="component" value="Unassembled WGS sequence"/>
</dbReference>
<comment type="caution">
    <text evidence="1">The sequence shown here is derived from an EMBL/GenBank/DDBJ whole genome shotgun (WGS) entry which is preliminary data.</text>
</comment>
<organism evidence="1 2">
    <name type="scientific">Flavobacterium qiangtangense</name>
    <dbReference type="NCBI Taxonomy" id="1442595"/>
    <lineage>
        <taxon>Bacteria</taxon>
        <taxon>Pseudomonadati</taxon>
        <taxon>Bacteroidota</taxon>
        <taxon>Flavobacteriia</taxon>
        <taxon>Flavobacteriales</taxon>
        <taxon>Flavobacteriaceae</taxon>
        <taxon>Flavobacterium</taxon>
    </lineage>
</organism>
<evidence type="ECO:0000313" key="1">
    <source>
        <dbReference type="EMBL" id="MFC6095810.1"/>
    </source>
</evidence>